<feature type="transmembrane region" description="Helical" evidence="1">
    <location>
        <begin position="38"/>
        <end position="59"/>
    </location>
</feature>
<proteinExistence type="predicted"/>
<keyword evidence="1" id="KW-1133">Transmembrane helix</keyword>
<keyword evidence="1" id="KW-0812">Transmembrane</keyword>
<reference evidence="2 3" key="1">
    <citation type="submission" date="2023-01" db="EMBL/GenBank/DDBJ databases">
        <title>Genome sequence resource and annotation of Enterobacter ludwigii, an economically important pathogen of seedling wilt with strawberry.</title>
        <authorList>
            <person name="Xie Y."/>
        </authorList>
    </citation>
    <scope>NUCLEOTIDE SEQUENCE [LARGE SCALE GENOMIC DNA]</scope>
    <source>
        <strain evidence="2 3">CM-TZ4</strain>
    </source>
</reference>
<name>A0AAX3L7C7_9ENTR</name>
<accession>A0AAX3L7C7</accession>
<evidence type="ECO:0000256" key="1">
    <source>
        <dbReference type="SAM" id="Phobius"/>
    </source>
</evidence>
<sequence>MEKQSIVKYLKIIIALIGVISFLVLVILPIAFDIRDPYQKILISLGTSIFVALTVSLVVNKLTASKTNYEVRELINEKFPKLLMIEDNGLENVVYNNNMELLDIDIVEPSKLFIIMNDGRNFFTNNSRQLSERFKKENKETFIVLMDPDSEAEKFLCKKNGKDESGYYGKKIEESRKEYIEFHKNSPSSNKLEIFYCPNGVSLSIVATDNIAIIGLYRNSAGKALVPPHFIFKNINNDCEYLRIMQDVNNLIANSKIAE</sequence>
<feature type="transmembrane region" description="Helical" evidence="1">
    <location>
        <begin position="12"/>
        <end position="32"/>
    </location>
</feature>
<protein>
    <submittedName>
        <fullName evidence="2">Uncharacterized protein</fullName>
    </submittedName>
</protein>
<gene>
    <name evidence="2" type="ORF">PHA72_19065</name>
</gene>
<dbReference type="RefSeq" id="WP_063158973.1">
    <property type="nucleotide sequence ID" value="NZ_CP116347.1"/>
</dbReference>
<dbReference type="EMBL" id="CP116347">
    <property type="protein sequence ID" value="WCE12150.1"/>
    <property type="molecule type" value="Genomic_DNA"/>
</dbReference>
<keyword evidence="3" id="KW-1185">Reference proteome</keyword>
<dbReference type="Proteomes" id="UP001210538">
    <property type="component" value="Chromosome"/>
</dbReference>
<organism evidence="2 3">
    <name type="scientific">Enterobacter ludwigii</name>
    <dbReference type="NCBI Taxonomy" id="299767"/>
    <lineage>
        <taxon>Bacteria</taxon>
        <taxon>Pseudomonadati</taxon>
        <taxon>Pseudomonadota</taxon>
        <taxon>Gammaproteobacteria</taxon>
        <taxon>Enterobacterales</taxon>
        <taxon>Enterobacteriaceae</taxon>
        <taxon>Enterobacter</taxon>
        <taxon>Enterobacter cloacae complex</taxon>
    </lineage>
</organism>
<evidence type="ECO:0000313" key="2">
    <source>
        <dbReference type="EMBL" id="WCE12150.1"/>
    </source>
</evidence>
<dbReference type="AlphaFoldDB" id="A0AAX3L7C7"/>
<evidence type="ECO:0000313" key="3">
    <source>
        <dbReference type="Proteomes" id="UP001210538"/>
    </source>
</evidence>
<keyword evidence="1" id="KW-0472">Membrane</keyword>